<dbReference type="SUPFAM" id="SSF55048">
    <property type="entry name" value="Probable ACP-binding domain of malonyl-CoA ACP transacylase"/>
    <property type="match status" value="1"/>
</dbReference>
<name>A0A8J8M8S0_9FIRM</name>
<sequence length="416" mass="47570">MDKIALVFPGQGAQYVGMGESFYNNYLICRQTYEEASDISGVDVAKLCFKSSLGTLSKMNNMQLAVTTTCVAIARAYFYEYGMTPQFCAGHSVGEISAFITSGAVRFSDGIKILMKRGELLEDVYKQNIGTMLIAEEVDYKTVESLIEDSKLNKDVYISCESSHNQILISGTNEGIEIMQEKLLDSDARITPLITSTPMHCPLMGSIQKKFYDYLLEFEYYPFRIPVITNLHGRPFSDPELIPEVMSKHLTHPVQWKNIIECMDKYGVSIALEMGPKNLVTNLIENIAPEMTAYCFGKKMDRKYFHENFLGDENYKKDIPEFMSRCLGIAVATQNANTSNENYQKGVVDNYNNIKKLHKDITDSHRKILKTDMEMAIQYLENILKAKNVPERERRSWIKQLLDETSNYYLLEEYYA</sequence>
<evidence type="ECO:0000313" key="6">
    <source>
        <dbReference type="EMBL" id="QUH28426.1"/>
    </source>
</evidence>
<dbReference type="GO" id="GO:0004314">
    <property type="term" value="F:[acyl-carrier-protein] S-malonyltransferase activity"/>
    <property type="evidence" value="ECO:0007669"/>
    <property type="project" value="UniProtKB-EC"/>
</dbReference>
<dbReference type="InterPro" id="IPR016035">
    <property type="entry name" value="Acyl_Trfase/lysoPLipase"/>
</dbReference>
<dbReference type="InterPro" id="IPR014043">
    <property type="entry name" value="Acyl_transferase_dom"/>
</dbReference>
<dbReference type="SUPFAM" id="SSF52151">
    <property type="entry name" value="FabD/lysophospholipase-like"/>
    <property type="match status" value="1"/>
</dbReference>
<evidence type="ECO:0000313" key="7">
    <source>
        <dbReference type="Proteomes" id="UP000677305"/>
    </source>
</evidence>
<evidence type="ECO:0000256" key="3">
    <source>
        <dbReference type="ARBA" id="ARBA00023315"/>
    </source>
</evidence>
<dbReference type="AlphaFoldDB" id="A0A8J8M8S0"/>
<dbReference type="PANTHER" id="PTHR42681:SF1">
    <property type="entry name" value="MALONYL-COA-ACYL CARRIER PROTEIN TRANSACYLASE, MITOCHONDRIAL"/>
    <property type="match status" value="1"/>
</dbReference>
<dbReference type="RefSeq" id="WP_212692654.1">
    <property type="nucleotide sequence ID" value="NZ_CAJXUH010000008.1"/>
</dbReference>
<dbReference type="EMBL" id="CP058561">
    <property type="protein sequence ID" value="QUH28426.1"/>
    <property type="molecule type" value="Genomic_DNA"/>
</dbReference>
<accession>A0A8J8M8S0</accession>
<dbReference type="InterPro" id="IPR016036">
    <property type="entry name" value="Malonyl_transacylase_ACP-bd"/>
</dbReference>
<evidence type="ECO:0000256" key="1">
    <source>
        <dbReference type="ARBA" id="ARBA00013258"/>
    </source>
</evidence>
<dbReference type="Pfam" id="PF00698">
    <property type="entry name" value="Acyl_transf_1"/>
    <property type="match status" value="1"/>
</dbReference>
<reference evidence="6 7" key="1">
    <citation type="submission" date="2020-07" db="EMBL/GenBank/DDBJ databases">
        <title>Vallitalea guaymasensis genome.</title>
        <authorList>
            <person name="Postec A."/>
        </authorList>
    </citation>
    <scope>NUCLEOTIDE SEQUENCE [LARGE SCALE GENOMIC DNA]</scope>
    <source>
        <strain evidence="6 7">Ra1766G1</strain>
    </source>
</reference>
<keyword evidence="2" id="KW-0808">Transferase</keyword>
<dbReference type="EC" id="2.3.1.39" evidence="1"/>
<dbReference type="Gene3D" id="3.30.70.250">
    <property type="entry name" value="Malonyl-CoA ACP transacylase, ACP-binding"/>
    <property type="match status" value="1"/>
</dbReference>
<evidence type="ECO:0000256" key="4">
    <source>
        <dbReference type="ARBA" id="ARBA00048462"/>
    </source>
</evidence>
<dbReference type="Proteomes" id="UP000677305">
    <property type="component" value="Chromosome"/>
</dbReference>
<dbReference type="GO" id="GO:0006633">
    <property type="term" value="P:fatty acid biosynthetic process"/>
    <property type="evidence" value="ECO:0007669"/>
    <property type="project" value="TreeGrafter"/>
</dbReference>
<gene>
    <name evidence="6" type="ORF">HYG85_05615</name>
</gene>
<protein>
    <recommendedName>
        <fullName evidence="1">[acyl-carrier-protein] S-malonyltransferase</fullName>
        <ecNumber evidence="1">2.3.1.39</ecNumber>
    </recommendedName>
</protein>
<keyword evidence="7" id="KW-1185">Reference proteome</keyword>
<dbReference type="InterPro" id="IPR050858">
    <property type="entry name" value="Mal-CoA-ACP_Trans/PKS_FabD"/>
</dbReference>
<keyword evidence="3 6" id="KW-0012">Acyltransferase</keyword>
<dbReference type="SMART" id="SM00827">
    <property type="entry name" value="PKS_AT"/>
    <property type="match status" value="1"/>
</dbReference>
<proteinExistence type="predicted"/>
<organism evidence="6 7">
    <name type="scientific">Vallitalea guaymasensis</name>
    <dbReference type="NCBI Taxonomy" id="1185412"/>
    <lineage>
        <taxon>Bacteria</taxon>
        <taxon>Bacillati</taxon>
        <taxon>Bacillota</taxon>
        <taxon>Clostridia</taxon>
        <taxon>Lachnospirales</taxon>
        <taxon>Vallitaleaceae</taxon>
        <taxon>Vallitalea</taxon>
    </lineage>
</organism>
<evidence type="ECO:0000259" key="5">
    <source>
        <dbReference type="SMART" id="SM00827"/>
    </source>
</evidence>
<feature type="domain" description="Malonyl-CoA:ACP transacylase (MAT)" evidence="5">
    <location>
        <begin position="7"/>
        <end position="304"/>
    </location>
</feature>
<evidence type="ECO:0000256" key="2">
    <source>
        <dbReference type="ARBA" id="ARBA00022679"/>
    </source>
</evidence>
<dbReference type="PANTHER" id="PTHR42681">
    <property type="entry name" value="MALONYL-COA-ACYL CARRIER PROTEIN TRANSACYLASE, MITOCHONDRIAL"/>
    <property type="match status" value="1"/>
</dbReference>
<dbReference type="InterPro" id="IPR001227">
    <property type="entry name" value="Ac_transferase_dom_sf"/>
</dbReference>
<dbReference type="Gene3D" id="3.40.366.10">
    <property type="entry name" value="Malonyl-Coenzyme A Acyl Carrier Protein, domain 2"/>
    <property type="match status" value="1"/>
</dbReference>
<dbReference type="GO" id="GO:0005829">
    <property type="term" value="C:cytosol"/>
    <property type="evidence" value="ECO:0007669"/>
    <property type="project" value="TreeGrafter"/>
</dbReference>
<dbReference type="KEGG" id="vgu:HYG85_05615"/>
<comment type="catalytic activity">
    <reaction evidence="4">
        <text>holo-[ACP] + malonyl-CoA = malonyl-[ACP] + CoA</text>
        <dbReference type="Rhea" id="RHEA:41792"/>
        <dbReference type="Rhea" id="RHEA-COMP:9623"/>
        <dbReference type="Rhea" id="RHEA-COMP:9685"/>
        <dbReference type="ChEBI" id="CHEBI:57287"/>
        <dbReference type="ChEBI" id="CHEBI:57384"/>
        <dbReference type="ChEBI" id="CHEBI:64479"/>
        <dbReference type="ChEBI" id="CHEBI:78449"/>
        <dbReference type="EC" id="2.3.1.39"/>
    </reaction>
</comment>